<evidence type="ECO:0000313" key="1">
    <source>
        <dbReference type="EMBL" id="KYF52921.1"/>
    </source>
</evidence>
<accession>A0A150PBC6</accession>
<sequence length="238" mass="24635">MSSNRVAVVVGVGPGLGAAVSRRFASAGFSIGLVARTAATCEAVQREIEQAGGRALSVPADAADPASVAAAFARVKEALGPAEAMIYNAGVFRMAGALELTPRELEDAWKINCLGGFLSAQAALPDMLARGRGTLLFTGATASLRGGARFAALAVGKFGLRALAQSLARELGPRGIHVAHVIIDGLIDTPRVRAMAPDRDAAALLAPEALAETYFQLHAQPPSAWTHEIDVRPSAEKF</sequence>
<evidence type="ECO:0000313" key="2">
    <source>
        <dbReference type="Proteomes" id="UP000075604"/>
    </source>
</evidence>
<reference evidence="1 2" key="1">
    <citation type="submission" date="2014-02" db="EMBL/GenBank/DDBJ databases">
        <title>The small core and large imbalanced accessory genome model reveals a collaborative survival strategy of Sorangium cellulosum strains in nature.</title>
        <authorList>
            <person name="Han K."/>
            <person name="Peng R."/>
            <person name="Blom J."/>
            <person name="Li Y.-Z."/>
        </authorList>
    </citation>
    <scope>NUCLEOTIDE SEQUENCE [LARGE SCALE GENOMIC DNA]</scope>
    <source>
        <strain evidence="1 2">So0157-18</strain>
    </source>
</reference>
<name>A0A150PBC6_SORCE</name>
<dbReference type="Gene3D" id="3.40.50.720">
    <property type="entry name" value="NAD(P)-binding Rossmann-like Domain"/>
    <property type="match status" value="1"/>
</dbReference>
<dbReference type="Proteomes" id="UP000075604">
    <property type="component" value="Unassembled WGS sequence"/>
</dbReference>
<dbReference type="PRINTS" id="PR00081">
    <property type="entry name" value="GDHRDH"/>
</dbReference>
<protein>
    <submittedName>
        <fullName evidence="1">Short-chain dehydrogenase</fullName>
    </submittedName>
</protein>
<dbReference type="InterPro" id="IPR036291">
    <property type="entry name" value="NAD(P)-bd_dom_sf"/>
</dbReference>
<organism evidence="1 2">
    <name type="scientific">Sorangium cellulosum</name>
    <name type="common">Polyangium cellulosum</name>
    <dbReference type="NCBI Taxonomy" id="56"/>
    <lineage>
        <taxon>Bacteria</taxon>
        <taxon>Pseudomonadati</taxon>
        <taxon>Myxococcota</taxon>
        <taxon>Polyangia</taxon>
        <taxon>Polyangiales</taxon>
        <taxon>Polyangiaceae</taxon>
        <taxon>Sorangium</taxon>
    </lineage>
</organism>
<dbReference type="SUPFAM" id="SSF51735">
    <property type="entry name" value="NAD(P)-binding Rossmann-fold domains"/>
    <property type="match status" value="1"/>
</dbReference>
<comment type="caution">
    <text evidence="1">The sequence shown here is derived from an EMBL/GenBank/DDBJ whole genome shotgun (WGS) entry which is preliminary data.</text>
</comment>
<dbReference type="EMBL" id="JELX01003225">
    <property type="protein sequence ID" value="KYF52921.1"/>
    <property type="molecule type" value="Genomic_DNA"/>
</dbReference>
<proteinExistence type="predicted"/>
<gene>
    <name evidence="1" type="ORF">BE04_06350</name>
</gene>
<dbReference type="Pfam" id="PF00106">
    <property type="entry name" value="adh_short"/>
    <property type="match status" value="1"/>
</dbReference>
<dbReference type="PANTHER" id="PTHR43431">
    <property type="entry name" value="OXIDOREDUCTASE, SHORT CHAIN DEHYDROGENASE/REDUCTASE FAMILY (AFU_ORTHOLOGUE AFUA_5G14000)"/>
    <property type="match status" value="1"/>
</dbReference>
<dbReference type="PANTHER" id="PTHR43431:SF7">
    <property type="entry name" value="OXIDOREDUCTASE, SHORT CHAIN DEHYDROGENASE_REDUCTASE FAMILY (AFU_ORTHOLOGUE AFUA_5G14000)"/>
    <property type="match status" value="1"/>
</dbReference>
<dbReference type="InterPro" id="IPR002347">
    <property type="entry name" value="SDR_fam"/>
</dbReference>
<dbReference type="AlphaFoldDB" id="A0A150PBC6"/>